<accession>A0ABR3ZVH1</accession>
<evidence type="ECO:0000313" key="2">
    <source>
        <dbReference type="Proteomes" id="UP001590950"/>
    </source>
</evidence>
<comment type="caution">
    <text evidence="1">The sequence shown here is derived from an EMBL/GenBank/DDBJ whole genome shotgun (WGS) entry which is preliminary data.</text>
</comment>
<sequence>MNGIGAFGGRQLAWAGHGMAQSQVMNPLYQGYGVGVLACGQQAAMARGRALMEEARRDQAGKAFGTRREVARTNDPADALSELLAKCTIDEDRSFDSTKQSLTKMQNTMGGHGHISSRSAGTERWSLPRMLTMWQHDIPRTPEPPLVRRTQTTVAQHCDVQGGSATQHVERYEGNLSLLMQEFVAKAKHQFVLTGTWPTRAEDAALQLAARLDGLEWEQVKARPDYLDELDETWMTRPRFAKEERIFQVVWEYVTGKARRWDVSNKHRLVHYPATKDRPEHIKPEWNSEDTRHEECYNPTTAQGTKTIYLPRLPSVTRQQVLYQRHEYRKYKREIRFPSELRGPTSPKPRQIICF</sequence>
<dbReference type="EMBL" id="JBEFKJ010000038">
    <property type="protein sequence ID" value="KAL2037610.1"/>
    <property type="molecule type" value="Genomic_DNA"/>
</dbReference>
<gene>
    <name evidence="1" type="ORF">N7G274_009555</name>
</gene>
<proteinExistence type="predicted"/>
<name>A0ABR3ZVH1_9LECA</name>
<reference evidence="1 2" key="1">
    <citation type="submission" date="2024-09" db="EMBL/GenBank/DDBJ databases">
        <title>Rethinking Asexuality: The Enigmatic Case of Functional Sexual Genes in Lepraria (Stereocaulaceae).</title>
        <authorList>
            <person name="Doellman M."/>
            <person name="Sun Y."/>
            <person name="Barcenas-Pena A."/>
            <person name="Lumbsch H.T."/>
            <person name="Grewe F."/>
        </authorList>
    </citation>
    <scope>NUCLEOTIDE SEQUENCE [LARGE SCALE GENOMIC DNA]</scope>
    <source>
        <strain evidence="1 2">Mercado 3170</strain>
    </source>
</reference>
<dbReference type="Proteomes" id="UP001590950">
    <property type="component" value="Unassembled WGS sequence"/>
</dbReference>
<protein>
    <submittedName>
        <fullName evidence="1">Uncharacterized protein</fullName>
    </submittedName>
</protein>
<evidence type="ECO:0000313" key="1">
    <source>
        <dbReference type="EMBL" id="KAL2037610.1"/>
    </source>
</evidence>
<keyword evidence="2" id="KW-1185">Reference proteome</keyword>
<organism evidence="1 2">
    <name type="scientific">Stereocaulon virgatum</name>
    <dbReference type="NCBI Taxonomy" id="373712"/>
    <lineage>
        <taxon>Eukaryota</taxon>
        <taxon>Fungi</taxon>
        <taxon>Dikarya</taxon>
        <taxon>Ascomycota</taxon>
        <taxon>Pezizomycotina</taxon>
        <taxon>Lecanoromycetes</taxon>
        <taxon>OSLEUM clade</taxon>
        <taxon>Lecanoromycetidae</taxon>
        <taxon>Lecanorales</taxon>
        <taxon>Lecanorineae</taxon>
        <taxon>Stereocaulaceae</taxon>
        <taxon>Stereocaulon</taxon>
    </lineage>
</organism>